<feature type="region of interest" description="Disordered" evidence="12">
    <location>
        <begin position="2712"/>
        <end position="2932"/>
    </location>
</feature>
<reference evidence="16 17" key="1">
    <citation type="submission" date="2024-02" db="EMBL/GenBank/DDBJ databases">
        <authorList>
            <person name="Chen Y."/>
            <person name="Shah S."/>
            <person name="Dougan E. K."/>
            <person name="Thang M."/>
            <person name="Chan C."/>
        </authorList>
    </citation>
    <scope>NUCLEOTIDE SEQUENCE [LARGE SCALE GENOMIC DNA]</scope>
</reference>
<feature type="compositionally biased region" description="Polar residues" evidence="12">
    <location>
        <begin position="2583"/>
        <end position="2603"/>
    </location>
</feature>
<evidence type="ECO:0000256" key="7">
    <source>
        <dbReference type="ARBA" id="ARBA00023145"/>
    </source>
</evidence>
<dbReference type="Pfam" id="PF02225">
    <property type="entry name" value="PA"/>
    <property type="match status" value="1"/>
</dbReference>
<dbReference type="InterPro" id="IPR015500">
    <property type="entry name" value="Peptidase_S8_subtilisin-rel"/>
</dbReference>
<evidence type="ECO:0000256" key="12">
    <source>
        <dbReference type="SAM" id="MobiDB-lite"/>
    </source>
</evidence>
<evidence type="ECO:0000256" key="8">
    <source>
        <dbReference type="ARBA" id="ARBA00023529"/>
    </source>
</evidence>
<dbReference type="InterPro" id="IPR034204">
    <property type="entry name" value="PfSUB1-like_cat_dom"/>
</dbReference>
<feature type="compositionally biased region" description="Pro residues" evidence="12">
    <location>
        <begin position="2841"/>
        <end position="2870"/>
    </location>
</feature>
<dbReference type="PANTHER" id="PTHR43399:SF4">
    <property type="entry name" value="CELL WALL-ASSOCIATED PROTEASE"/>
    <property type="match status" value="1"/>
</dbReference>
<dbReference type="SUPFAM" id="SSF52025">
    <property type="entry name" value="PA domain"/>
    <property type="match status" value="1"/>
</dbReference>
<proteinExistence type="inferred from homology"/>
<evidence type="ECO:0000256" key="3">
    <source>
        <dbReference type="ARBA" id="ARBA00022670"/>
    </source>
</evidence>
<feature type="region of interest" description="Disordered" evidence="12">
    <location>
        <begin position="2563"/>
        <end position="2603"/>
    </location>
</feature>
<evidence type="ECO:0000256" key="9">
    <source>
        <dbReference type="ARBA" id="ARBA00023619"/>
    </source>
</evidence>
<comment type="catalytic activity">
    <reaction evidence="8">
        <text>Hydrolysis of proteins with broad specificity for peptide bonds, and a preference for a large uncharged residue in P1. Hydrolyzes peptide amides.</text>
        <dbReference type="EC" id="3.4.21.62"/>
    </reaction>
</comment>
<feature type="region of interest" description="Disordered" evidence="12">
    <location>
        <begin position="1735"/>
        <end position="2058"/>
    </location>
</feature>
<feature type="region of interest" description="Disordered" evidence="12">
    <location>
        <begin position="1537"/>
        <end position="1598"/>
    </location>
</feature>
<protein>
    <recommendedName>
        <fullName evidence="9">subtilisin</fullName>
        <ecNumber evidence="9">3.4.21.62</ecNumber>
    </recommendedName>
</protein>
<accession>A0ABP0MLH5</accession>
<keyword evidence="3 10" id="KW-0645">Protease</keyword>
<gene>
    <name evidence="16" type="ORF">CCMP2556_LOCUS26192</name>
</gene>
<feature type="compositionally biased region" description="Polar residues" evidence="12">
    <location>
        <begin position="2744"/>
        <end position="2758"/>
    </location>
</feature>
<feature type="region of interest" description="Disordered" evidence="12">
    <location>
        <begin position="2081"/>
        <end position="2166"/>
    </location>
</feature>
<evidence type="ECO:0000259" key="14">
    <source>
        <dbReference type="Pfam" id="PF00082"/>
    </source>
</evidence>
<keyword evidence="7" id="KW-0865">Zymogen</keyword>
<dbReference type="InterPro" id="IPR023828">
    <property type="entry name" value="Peptidase_S8_Ser-AS"/>
</dbReference>
<dbReference type="PROSITE" id="PS51892">
    <property type="entry name" value="SUBTILASE"/>
    <property type="match status" value="1"/>
</dbReference>
<feature type="chain" id="PRO_5047318093" description="subtilisin" evidence="13">
    <location>
        <begin position="21"/>
        <end position="2932"/>
    </location>
</feature>
<feature type="compositionally biased region" description="Polar residues" evidence="12">
    <location>
        <begin position="2643"/>
        <end position="2653"/>
    </location>
</feature>
<name>A0ABP0MLH5_9DINO</name>
<feature type="region of interest" description="Disordered" evidence="12">
    <location>
        <begin position="1614"/>
        <end position="1640"/>
    </location>
</feature>
<evidence type="ECO:0000256" key="6">
    <source>
        <dbReference type="ARBA" id="ARBA00022825"/>
    </source>
</evidence>
<feature type="active site" description="Charge relay system" evidence="10">
    <location>
        <position position="240"/>
    </location>
</feature>
<dbReference type="InterPro" id="IPR023827">
    <property type="entry name" value="Peptidase_S8_Asp-AS"/>
</dbReference>
<feature type="signal peptide" evidence="13">
    <location>
        <begin position="1"/>
        <end position="20"/>
    </location>
</feature>
<organism evidence="16 17">
    <name type="scientific">Durusdinium trenchii</name>
    <dbReference type="NCBI Taxonomy" id="1381693"/>
    <lineage>
        <taxon>Eukaryota</taxon>
        <taxon>Sar</taxon>
        <taxon>Alveolata</taxon>
        <taxon>Dinophyceae</taxon>
        <taxon>Suessiales</taxon>
        <taxon>Symbiodiniaceae</taxon>
        <taxon>Durusdinium</taxon>
    </lineage>
</organism>
<dbReference type="CDD" id="cd07473">
    <property type="entry name" value="Peptidases_S8_Subtilisin_like"/>
    <property type="match status" value="1"/>
</dbReference>
<evidence type="ECO:0000256" key="1">
    <source>
        <dbReference type="ARBA" id="ARBA00011073"/>
    </source>
</evidence>
<feature type="domain" description="Peptidase S8/S53" evidence="14">
    <location>
        <begin position="234"/>
        <end position="495"/>
    </location>
</feature>
<evidence type="ECO:0000259" key="15">
    <source>
        <dbReference type="Pfam" id="PF02225"/>
    </source>
</evidence>
<feature type="region of interest" description="Disordered" evidence="12">
    <location>
        <begin position="2643"/>
        <end position="2695"/>
    </location>
</feature>
<dbReference type="PRINTS" id="PR00723">
    <property type="entry name" value="SUBTILISIN"/>
</dbReference>
<feature type="region of interest" description="Disordered" evidence="12">
    <location>
        <begin position="1444"/>
        <end position="1467"/>
    </location>
</feature>
<feature type="active site" description="Charge relay system" evidence="10">
    <location>
        <position position="295"/>
    </location>
</feature>
<dbReference type="InterPro" id="IPR022398">
    <property type="entry name" value="Peptidase_S8_His-AS"/>
</dbReference>
<evidence type="ECO:0000256" key="10">
    <source>
        <dbReference type="PROSITE-ProRule" id="PRU01240"/>
    </source>
</evidence>
<feature type="compositionally biased region" description="Low complexity" evidence="12">
    <location>
        <begin position="2669"/>
        <end position="2689"/>
    </location>
</feature>
<keyword evidence="2" id="KW-0964">Secreted</keyword>
<dbReference type="PROSITE" id="PS00138">
    <property type="entry name" value="SUBTILASE_SER"/>
    <property type="match status" value="1"/>
</dbReference>
<dbReference type="SUPFAM" id="SSF52743">
    <property type="entry name" value="Subtilisin-like"/>
    <property type="match status" value="1"/>
</dbReference>
<evidence type="ECO:0000256" key="5">
    <source>
        <dbReference type="ARBA" id="ARBA00022801"/>
    </source>
</evidence>
<keyword evidence="4 13" id="KW-0732">Signal</keyword>
<comment type="caution">
    <text evidence="16">The sequence shown here is derived from an EMBL/GenBank/DDBJ whole genome shotgun (WGS) entry which is preliminary data.</text>
</comment>
<evidence type="ECO:0000313" key="16">
    <source>
        <dbReference type="EMBL" id="CAK9051697.1"/>
    </source>
</evidence>
<evidence type="ECO:0000256" key="13">
    <source>
        <dbReference type="SAM" id="SignalP"/>
    </source>
</evidence>
<sequence>MVVRLLILLLSLHALSLVAGDKRGSDGRRRRHNSNSLGSLRLQALQPSPVSFEIRDDQARVHTASIHIQNPNDQALAVQLSLRHPSTRRLSKDGIVVIQGDSEASVTGRRLQAAENCSQPLLLLRPRVSQNIRATRRLRRLAQLPGLENSTWLYLSHLGLSIAQLDCAANAEEVAKQLESEHAGEVEFVEVDKRNLFKMGVTDTQWSRQWGMRRSGFDNAWSRLDAYSFEPDPVTVAVLDTGVQLDHEDLQGRLWQNPGEIPGNGIDDDGNGFIDDVHGWDFADGDADPSDDDGHGTHCAGVIGAAKNGRGVVGAFGGSSSVRIMALRFLSSEGGRTSDAILALNYAVSMGAVISSNSWGGASHSLALESAVQSAKEGGHLFIAAAGNMGSSNDFVPTFPCNYEAALCVAATTSTEELADYSNYGVNSVEIAAPGTDIMSTYIGNSYASLSGTSMATPHVAGAAALVWSWMGQRFVSDAAGDLRAIILESAQRPSFLNGWVSHGMLDVNGMVLKAESRNWLRLLQPPNGSVDATGTIASVLLDALGEVNTSLEIGHEFLAVGTYEAHILISGSDHEDEDEAVVPVQLTILGSPYLPAGIFQGMLDFGVVPLGGEGRRTIRLWNYGNGTARVKLNPLASPFAGPLVEVSVEPHESMDLIVTCRPTRTGQFAGNASFGTNSGLPAVEASLADATEKGEQFSMAMSCKGSEAPHLELDSFSGAVLLQADGLPFHFTPCVPAQWEANFLDAQSPDTNVTAPLAVVESSNLEGCLPHQTTVAGHIVLVSRGGCTFQEKITLIQDAGGLGGLYYDTEGTTTLRMMGTADVNNAPTLPAFMVSRSQGLALRDRVLSGEVLMISLIRRPIVLHTHLPGEGSPRAYGQLGMQNLGGGLLHWSTEIDMLTFEEHSFYSVVYPGAANSTAGPDVAPLPPAPVPSWTESSMLTEDAYFRNKDIDDDASPLALTFPMPFYGQVVQDVQMSSNGLIAMAPDSSTFRKGSDYWGHLPSEALPNGLLAAYWNDLRCSASHGCRLMTGHRFAQNEAGSCGNSNATIIQYKDFVHRYDMSAVVSVEARLYADGCMELQYDRIPGQEHRSAAKIGIETRSGRSGLNLAPVLPVNRDERFGIMFVPFLAADPRRPSTAAVKPGETSDFHFHVEGYRSKQAWIMVRASDGTGHWNSERVVRVVQQVFSYSWKFSAWGPCTKLVCSSSVGEEGRTVYCGGSDGGVYDVEHCSGPPTCTDTPGWRDSYGDTCQTYATNLYCTAEGGYGPGWKWFWGSFEDYRRNGHIAPTACCACGGGALVDSQPESVRACSEPTQGPDLNGDGVDDCAPAIAPPAPVTETTTETSSTATQTTETTTTQTATSATQTSSTSQTGTITSVTQTSSTDTQTSRTTSSTSTATWSSTSVTQTITTTATVTATLTSTLTTTLTTRTTTVTSTATSSWTRTSSSQTSTISSSATRTETTTGSTTATITSTSISLTSTTATLTSTASLTSTSISGTRSSTISTTTQSSTLSSTISSTASSTTSSSTTASSTLTATSTLTTTSTTESDTVTSTGTTSTSLSFTATTTTSSTTSSSTGTETTRTITSSGTQTSTLTSSETSTTISTSISSTKTSTVTSTSVSRTATTSVTTTSSSQSSTSVTSTQTTSSLTVTLTSTTSLSSSSTTTITVSSTTSITTTTVTKTTSSTTSSTSTRSTSISSTTTSTKSSTATSSSSTTSTSSSTVTWTTTVTTTTSLTSSSNTMSSTHTSTKTITTTTSSSVTTSRSSTSTLSSTVTTTTSSTSSSTSTSVTSTDTSTTSQTSSTTSSSTSSSTSTSTESSTSKTSSTSRSSSSSTSVTVTHTDTSTTTGTSSVTVSSTTSSSSTSSSSTSSSSLSSSSSSVSSTVSSSTSLSTSSSSTTSTSSSSITTSSTTTTSFTSSSLTMTSSSSTSSSSSSSSLTSTTTSASSSTSSSTSTSTSTTRTSTSKTGTTSSSTTSTSTSSSSTASTTSKTTTTSTTTTSTSSTSTATSTSTTVTTSTSSTTTSTSISSTISTSTSSSFTSTSKTFTSSTSGTTSITTTLSSSTTLSTTSTSVTTSTSKTLTSTKTSSTSSSFTSTTSQTSSSSLTSSSSSSSSSTSGTTTSMTSSTHTATVTSSSTTSSSTISDTTTISVTGTSSTTATVTRTSQTLSSTTSISKTWTSTSFTETTSTQTRNGPPVQILSEPEDVMTIDSTLLVLGVNDTTPGLEDSLQDSISSTVGVDPRRVAISDLGMTLAAVLDDGLRRRLSMMELALEVNFQVILTGESESSELGSSSAASVLSAVSAIKDDPSALVSKLSNTLAVETPLRARLTTPKLQQKQAVIVAEEWGTCGPGLTCARSEQLLLRYRAVWCADAENISVQLSSAMCSGNAPRTMEPCPDTVTHPPSCGWHLGSWSECRSQVSDKNSTDVVDNMTTPCDSSGIGHQQREVRCLAQDPAIDCGNPPERERECQCISSQLQLQRDHLQQETAQVLAASPGPLLIGLIAGGCIACTCCAFCCFSMVKGNQSTVKKLDKSTLQDFDGPAAEPKRPDAPQSAVTVCVAAGRRSRDGEERPESPEDGDSTVACSVQSPLPSPSHAPSYQSRVTPLASPCSIASVSSQPIQLPLPSPSAMSVSSINAVLQSPAHSMQGSGSPDTMLDGLEFSPRRRSNGPSSPKKRSGPSGPSLPVLSEHQSIQGAVESETALFAALSSPSNFLRPASPSKLRAASLPPVAEVEKQRDPPLPSQAQSDSEGHNSVNTQKQRKKKGPRPPTLELDRYLEDEAPLHSEQEDVEVNYATSPSKSPSKRNASHAFAPAWLRDDGEACGGGTPSHAERFELKSMPPQPLLPQPPTPGGTIPPPPIPKNPEPPSQAPQGLRRGNSKVDFPSVPPSPSTKSTPVAQELSESALPSAPNLPPPPRLASRESEVFSVFSL</sequence>
<feature type="domain" description="PA" evidence="15">
    <location>
        <begin position="754"/>
        <end position="843"/>
    </location>
</feature>
<dbReference type="InterPro" id="IPR000209">
    <property type="entry name" value="Peptidase_S8/S53_dom"/>
</dbReference>
<dbReference type="InterPro" id="IPR036852">
    <property type="entry name" value="Peptidase_S8/S53_dom_sf"/>
</dbReference>
<feature type="active site" description="Charge relay system" evidence="10">
    <location>
        <position position="454"/>
    </location>
</feature>
<feature type="compositionally biased region" description="Low complexity" evidence="12">
    <location>
        <begin position="1335"/>
        <end position="1396"/>
    </location>
</feature>
<evidence type="ECO:0000313" key="17">
    <source>
        <dbReference type="Proteomes" id="UP001642484"/>
    </source>
</evidence>
<dbReference type="Pfam" id="PF00082">
    <property type="entry name" value="Peptidase_S8"/>
    <property type="match status" value="1"/>
</dbReference>
<dbReference type="InterPro" id="IPR051048">
    <property type="entry name" value="Peptidase_S8/S53_subtilisin"/>
</dbReference>
<keyword evidence="5 10" id="KW-0378">Hydrolase</keyword>
<dbReference type="PROSITE" id="PS00137">
    <property type="entry name" value="SUBTILASE_HIS"/>
    <property type="match status" value="1"/>
</dbReference>
<dbReference type="InterPro" id="IPR046450">
    <property type="entry name" value="PA_dom_sf"/>
</dbReference>
<feature type="region of interest" description="Disordered" evidence="12">
    <location>
        <begin position="2179"/>
        <end position="2198"/>
    </location>
</feature>
<feature type="compositionally biased region" description="Low complexity" evidence="12">
    <location>
        <begin position="2179"/>
        <end position="2191"/>
    </location>
</feature>
<dbReference type="EC" id="3.4.21.62" evidence="9"/>
<comment type="similarity">
    <text evidence="1 10 11">Belongs to the peptidase S8 family.</text>
</comment>
<feature type="region of interest" description="Disordered" evidence="12">
    <location>
        <begin position="1683"/>
        <end position="1721"/>
    </location>
</feature>
<dbReference type="EMBL" id="CAXAMN010018002">
    <property type="protein sequence ID" value="CAK9051697.1"/>
    <property type="molecule type" value="Genomic_DNA"/>
</dbReference>
<evidence type="ECO:0000256" key="11">
    <source>
        <dbReference type="RuleBase" id="RU003355"/>
    </source>
</evidence>
<feature type="compositionally biased region" description="Basic and acidic residues" evidence="12">
    <location>
        <begin position="2565"/>
        <end position="2575"/>
    </location>
</feature>
<feature type="region of interest" description="Disordered" evidence="12">
    <location>
        <begin position="1306"/>
        <end position="1396"/>
    </location>
</feature>
<dbReference type="CDD" id="cd00538">
    <property type="entry name" value="PA"/>
    <property type="match status" value="1"/>
</dbReference>
<dbReference type="PROSITE" id="PS00136">
    <property type="entry name" value="SUBTILASE_ASP"/>
    <property type="match status" value="1"/>
</dbReference>
<evidence type="ECO:0000256" key="2">
    <source>
        <dbReference type="ARBA" id="ARBA00022525"/>
    </source>
</evidence>
<dbReference type="Gene3D" id="3.40.50.200">
    <property type="entry name" value="Peptidase S8/S53 domain"/>
    <property type="match status" value="1"/>
</dbReference>
<keyword evidence="17" id="KW-1185">Reference proteome</keyword>
<keyword evidence="6 10" id="KW-0720">Serine protease</keyword>
<dbReference type="Gene3D" id="3.50.30.30">
    <property type="match status" value="1"/>
</dbReference>
<dbReference type="PANTHER" id="PTHR43399">
    <property type="entry name" value="SUBTILISIN-RELATED"/>
    <property type="match status" value="1"/>
</dbReference>
<evidence type="ECO:0000256" key="4">
    <source>
        <dbReference type="ARBA" id="ARBA00022729"/>
    </source>
</evidence>
<dbReference type="InterPro" id="IPR003137">
    <property type="entry name" value="PA_domain"/>
</dbReference>
<feature type="compositionally biased region" description="Basic and acidic residues" evidence="12">
    <location>
        <begin position="2773"/>
        <end position="2788"/>
    </location>
</feature>
<feature type="compositionally biased region" description="Low complexity" evidence="12">
    <location>
        <begin position="2892"/>
        <end position="2910"/>
    </location>
</feature>
<dbReference type="Proteomes" id="UP001642484">
    <property type="component" value="Unassembled WGS sequence"/>
</dbReference>